<dbReference type="AlphaFoldDB" id="A0A8K0FXU2"/>
<evidence type="ECO:0000313" key="1">
    <source>
        <dbReference type="EMBL" id="KAF2878806.1"/>
    </source>
</evidence>
<dbReference type="OrthoDB" id="6779523at2759"/>
<keyword evidence="2" id="KW-1185">Reference proteome</keyword>
<accession>A0A8K0FXU2</accession>
<dbReference type="PANTHER" id="PTHR31912">
    <property type="entry name" value="IP13529P"/>
    <property type="match status" value="1"/>
</dbReference>
<comment type="caution">
    <text evidence="1">The sequence shown here is derived from an EMBL/GenBank/DDBJ whole genome shotgun (WGS) entry which is preliminary data.</text>
</comment>
<dbReference type="PANTHER" id="PTHR31912:SF34">
    <property type="entry name" value="NOTOCHORD-RELATED PROTEIN"/>
    <property type="match status" value="1"/>
</dbReference>
<evidence type="ECO:0000313" key="2">
    <source>
        <dbReference type="Proteomes" id="UP000801492"/>
    </source>
</evidence>
<proteinExistence type="predicted"/>
<dbReference type="EMBL" id="VTPC01091282">
    <property type="protein sequence ID" value="KAF2878806.1"/>
    <property type="molecule type" value="Genomic_DNA"/>
</dbReference>
<reference evidence="1" key="1">
    <citation type="submission" date="2019-08" db="EMBL/GenBank/DDBJ databases">
        <title>The genome of the North American firefly Photinus pyralis.</title>
        <authorList>
            <consortium name="Photinus pyralis genome working group"/>
            <person name="Fallon T.R."/>
            <person name="Sander Lower S.E."/>
            <person name="Weng J.-K."/>
        </authorList>
    </citation>
    <scope>NUCLEOTIDE SEQUENCE</scope>
    <source>
        <strain evidence="1">TRF0915ILg1</strain>
        <tissue evidence="1">Whole body</tissue>
    </source>
</reference>
<protein>
    <submittedName>
        <fullName evidence="1">Uncharacterized protein</fullName>
    </submittedName>
</protein>
<name>A0A8K0FXU2_IGNLU</name>
<sequence>MAKEQQSTLSGFHVVDNFTVDIMHDLFEGVCNYDISGLLRAIIFDLKLFSIDTLNSRIQMFNYTEIESSNRPPIITVDRLKSGLKISASEMLCFSRLLGLIIGNLVPEGLGIWELWIKLREIVDLVTAVDIHCKDFFRLKTLVEEHHILYIKYIGNLKPEHHHLVHYPTILQMSGPLRHLWSMRAEQKHRESKLTVNVSCSYTNLLQTLIFKTQLRIGHLLNTKERECNDNFGPVCNLSTEMCIQYFPNYHRNNLFSTTCIHHLVRSTNLILL</sequence>
<gene>
    <name evidence="1" type="ORF">ILUMI_27362</name>
</gene>
<organism evidence="1 2">
    <name type="scientific">Ignelater luminosus</name>
    <name type="common">Cucubano</name>
    <name type="synonym">Pyrophorus luminosus</name>
    <dbReference type="NCBI Taxonomy" id="2038154"/>
    <lineage>
        <taxon>Eukaryota</taxon>
        <taxon>Metazoa</taxon>
        <taxon>Ecdysozoa</taxon>
        <taxon>Arthropoda</taxon>
        <taxon>Hexapoda</taxon>
        <taxon>Insecta</taxon>
        <taxon>Pterygota</taxon>
        <taxon>Neoptera</taxon>
        <taxon>Endopterygota</taxon>
        <taxon>Coleoptera</taxon>
        <taxon>Polyphaga</taxon>
        <taxon>Elateriformia</taxon>
        <taxon>Elateroidea</taxon>
        <taxon>Elateridae</taxon>
        <taxon>Agrypninae</taxon>
        <taxon>Pyrophorini</taxon>
        <taxon>Ignelater</taxon>
    </lineage>
</organism>
<dbReference type="Proteomes" id="UP000801492">
    <property type="component" value="Unassembled WGS sequence"/>
</dbReference>